<accession>A0AAD4U7F6</accession>
<dbReference type="AlphaFoldDB" id="A0AAD4U7F6"/>
<reference evidence="1" key="1">
    <citation type="submission" date="2022-03" db="EMBL/GenBank/DDBJ databases">
        <title>Genomic analyses of argali, domestic sheep and their hybrids provide insights into chromosomal evolution, heterosis and genetic basis of agronomic traits.</title>
        <authorList>
            <person name="Li M."/>
        </authorList>
    </citation>
    <scope>NUCLEOTIDE SEQUENCE</scope>
    <source>
        <strain evidence="1">CAU-MHL-2022a</strain>
        <tissue evidence="1">Skin</tissue>
    </source>
</reference>
<evidence type="ECO:0000313" key="2">
    <source>
        <dbReference type="Proteomes" id="UP001214576"/>
    </source>
</evidence>
<dbReference type="Proteomes" id="UP001214576">
    <property type="component" value="Unassembled WGS sequence"/>
</dbReference>
<gene>
    <name evidence="1" type="ORF">MG293_010261</name>
</gene>
<comment type="caution">
    <text evidence="1">The sequence shown here is derived from an EMBL/GenBank/DDBJ whole genome shotgun (WGS) entry which is preliminary data.</text>
</comment>
<keyword evidence="2" id="KW-1185">Reference proteome</keyword>
<evidence type="ECO:0000313" key="1">
    <source>
        <dbReference type="EMBL" id="KAI4539866.1"/>
    </source>
</evidence>
<organism evidence="1 2">
    <name type="scientific">Ovis ammon polii</name>
    <dbReference type="NCBI Taxonomy" id="230172"/>
    <lineage>
        <taxon>Eukaryota</taxon>
        <taxon>Metazoa</taxon>
        <taxon>Chordata</taxon>
        <taxon>Craniata</taxon>
        <taxon>Vertebrata</taxon>
        <taxon>Euteleostomi</taxon>
        <taxon>Mammalia</taxon>
        <taxon>Eutheria</taxon>
        <taxon>Laurasiatheria</taxon>
        <taxon>Artiodactyla</taxon>
        <taxon>Ruminantia</taxon>
        <taxon>Pecora</taxon>
        <taxon>Bovidae</taxon>
        <taxon>Caprinae</taxon>
        <taxon>Ovis</taxon>
    </lineage>
</organism>
<sequence length="99" mass="10584">MRTQGWGWGGGVSHDAAQVHFTSTARLFSRMTTCLCFHLWCSGVSVSPCSPPSDFHSHLPPAPGVVRCVKKEAFDSSGSSGHWVRFSEPPFSAAVGTCS</sequence>
<name>A0AAD4U7F6_OVIAM</name>
<dbReference type="EMBL" id="JAKZEL010000010">
    <property type="protein sequence ID" value="KAI4539866.1"/>
    <property type="molecule type" value="Genomic_DNA"/>
</dbReference>
<proteinExistence type="predicted"/>
<protein>
    <submittedName>
        <fullName evidence="1">Uncharacterized protein</fullName>
    </submittedName>
</protein>